<protein>
    <submittedName>
        <fullName evidence="1">Uncharacterized protein</fullName>
    </submittedName>
</protein>
<evidence type="ECO:0000313" key="2">
    <source>
        <dbReference type="Proteomes" id="UP000003835"/>
    </source>
</evidence>
<gene>
    <name evidence="1" type="ORF">MC7420_3713</name>
</gene>
<dbReference type="Proteomes" id="UP000003835">
    <property type="component" value="Unassembled WGS sequence"/>
</dbReference>
<dbReference type="EMBL" id="DS989857">
    <property type="protein sequence ID" value="EDX73539.1"/>
    <property type="molecule type" value="Genomic_DNA"/>
</dbReference>
<proteinExistence type="predicted"/>
<name>B4VX18_9CYAN</name>
<dbReference type="HOGENOM" id="CLU_3249922_0_0_3"/>
<organism evidence="1 2">
    <name type="scientific">Coleofasciculus chthonoplastes PCC 7420</name>
    <dbReference type="NCBI Taxonomy" id="118168"/>
    <lineage>
        <taxon>Bacteria</taxon>
        <taxon>Bacillati</taxon>
        <taxon>Cyanobacteriota</taxon>
        <taxon>Cyanophyceae</taxon>
        <taxon>Coleofasciculales</taxon>
        <taxon>Coleofasciculaceae</taxon>
        <taxon>Coleofasciculus</taxon>
    </lineage>
</organism>
<sequence>MLECLSELPFPPKILNRIPKIDRSLLLWLPFMILKSKNFSFT</sequence>
<accession>B4VX18</accession>
<reference evidence="1 2" key="1">
    <citation type="submission" date="2008-07" db="EMBL/GenBank/DDBJ databases">
        <authorList>
            <person name="Tandeau de Marsac N."/>
            <person name="Ferriera S."/>
            <person name="Johnson J."/>
            <person name="Kravitz S."/>
            <person name="Beeson K."/>
            <person name="Sutton G."/>
            <person name="Rogers Y.-H."/>
            <person name="Friedman R."/>
            <person name="Frazier M."/>
            <person name="Venter J.C."/>
        </authorList>
    </citation>
    <scope>NUCLEOTIDE SEQUENCE [LARGE SCALE GENOMIC DNA]</scope>
    <source>
        <strain evidence="1 2">PCC 7420</strain>
    </source>
</reference>
<keyword evidence="2" id="KW-1185">Reference proteome</keyword>
<evidence type="ECO:0000313" key="1">
    <source>
        <dbReference type="EMBL" id="EDX73539.1"/>
    </source>
</evidence>
<dbReference type="AlphaFoldDB" id="B4VX18"/>